<proteinExistence type="predicted"/>
<organism evidence="1 2">
    <name type="scientific">Galdieria partita</name>
    <dbReference type="NCBI Taxonomy" id="83374"/>
    <lineage>
        <taxon>Eukaryota</taxon>
        <taxon>Rhodophyta</taxon>
        <taxon>Bangiophyceae</taxon>
        <taxon>Galdieriales</taxon>
        <taxon>Galdieriaceae</taxon>
        <taxon>Galdieria</taxon>
    </lineage>
</organism>
<evidence type="ECO:0000313" key="2">
    <source>
        <dbReference type="Proteomes" id="UP001061958"/>
    </source>
</evidence>
<protein>
    <recommendedName>
        <fullName evidence="3">Phosphatidylethanolamine-binding protein</fullName>
    </recommendedName>
</protein>
<dbReference type="InterPro" id="IPR005247">
    <property type="entry name" value="YbhB_YbcL/LppC-like"/>
</dbReference>
<dbReference type="Pfam" id="PF01161">
    <property type="entry name" value="PBP"/>
    <property type="match status" value="1"/>
</dbReference>
<sequence length="250" mass="28105">MNEGQYLLGQSGRSSKAVHKGKLIKWCKITFCILICVGLTVFRESSTFLSTSRRESYGKRASLTLYSPCFKNSSRIPSKFGCANCEHSASSVPLTWRLDGVSATADMAFLLLMHDPDAVSVTGLDFIHWFVVNMTVTDNTMKLPENASGNQNLMPKGSVEMRNSINKTGYHPPCPPNKDHVYIFLVCLVNIVSNRSDWTNIYDARDIVRMLEGSLCGSLEGVYPQETERCKVVSEWKNENTFQSKNRLFH</sequence>
<dbReference type="NCBIfam" id="TIGR00481">
    <property type="entry name" value="YbhB/YbcL family Raf kinase inhibitor-like protein"/>
    <property type="match status" value="1"/>
</dbReference>
<dbReference type="Gene3D" id="3.90.280.10">
    <property type="entry name" value="PEBP-like"/>
    <property type="match status" value="1"/>
</dbReference>
<gene>
    <name evidence="1" type="ORF">GpartN1_g572.t1</name>
</gene>
<dbReference type="InterPro" id="IPR008914">
    <property type="entry name" value="PEBP"/>
</dbReference>
<reference evidence="1" key="2">
    <citation type="submission" date="2022-01" db="EMBL/GenBank/DDBJ databases">
        <authorList>
            <person name="Hirooka S."/>
            <person name="Miyagishima S.Y."/>
        </authorList>
    </citation>
    <scope>NUCLEOTIDE SEQUENCE</scope>
    <source>
        <strain evidence="1">NBRC 102759</strain>
    </source>
</reference>
<dbReference type="CDD" id="cd00865">
    <property type="entry name" value="PEBP_bact_arch"/>
    <property type="match status" value="1"/>
</dbReference>
<evidence type="ECO:0000313" key="1">
    <source>
        <dbReference type="EMBL" id="GJQ08781.1"/>
    </source>
</evidence>
<name>A0A9C7PQZ4_9RHOD</name>
<evidence type="ECO:0008006" key="3">
    <source>
        <dbReference type="Google" id="ProtNLM"/>
    </source>
</evidence>
<dbReference type="SUPFAM" id="SSF49777">
    <property type="entry name" value="PEBP-like"/>
    <property type="match status" value="1"/>
</dbReference>
<keyword evidence="2" id="KW-1185">Reference proteome</keyword>
<comment type="caution">
    <text evidence="1">The sequence shown here is derived from an EMBL/GenBank/DDBJ whole genome shotgun (WGS) entry which is preliminary data.</text>
</comment>
<reference evidence="1" key="1">
    <citation type="journal article" date="2022" name="Proc. Natl. Acad. Sci. U.S.A.">
        <title>Life cycle and functional genomics of the unicellular red alga Galdieria for elucidating algal and plant evolution and industrial use.</title>
        <authorList>
            <person name="Hirooka S."/>
            <person name="Itabashi T."/>
            <person name="Ichinose T.M."/>
            <person name="Onuma R."/>
            <person name="Fujiwara T."/>
            <person name="Yamashita S."/>
            <person name="Jong L.W."/>
            <person name="Tomita R."/>
            <person name="Iwane A.H."/>
            <person name="Miyagishima S.Y."/>
        </authorList>
    </citation>
    <scope>NUCLEOTIDE SEQUENCE</scope>
    <source>
        <strain evidence="1">NBRC 102759</strain>
    </source>
</reference>
<dbReference type="OrthoDB" id="10349571at2759"/>
<dbReference type="AlphaFoldDB" id="A0A9C7PQZ4"/>
<dbReference type="Proteomes" id="UP001061958">
    <property type="component" value="Unassembled WGS sequence"/>
</dbReference>
<accession>A0A9C7PQZ4</accession>
<dbReference type="InterPro" id="IPR036610">
    <property type="entry name" value="PEBP-like_sf"/>
</dbReference>
<dbReference type="EMBL" id="BQMJ01000004">
    <property type="protein sequence ID" value="GJQ08781.1"/>
    <property type="molecule type" value="Genomic_DNA"/>
</dbReference>